<dbReference type="PANTHER" id="PTHR30461">
    <property type="entry name" value="DNA-INVERTASE FROM LAMBDOID PROPHAGE"/>
    <property type="match status" value="1"/>
</dbReference>
<dbReference type="Pfam" id="PF13408">
    <property type="entry name" value="Zn_ribbon_recom"/>
    <property type="match status" value="1"/>
</dbReference>
<keyword evidence="2" id="KW-0233">DNA recombination</keyword>
<dbReference type="Proteomes" id="UP000730482">
    <property type="component" value="Unassembled WGS sequence"/>
</dbReference>
<dbReference type="CDD" id="cd00338">
    <property type="entry name" value="Ser_Recombinase"/>
    <property type="match status" value="1"/>
</dbReference>
<sequence length="543" mass="60480">MEQDGMTLPVTPYDGCGKCLVAVRRLSRWTDATSSPERQARQDIEAVDGINGHIIGWADDWEVSGAVNPLNRPALGPWLRDEMGPYDGIIGPDVSRIGRNMRDSLNTCWLMEESGKLLVTADHGIWDLTDPAQENQFTALAWGAQMELRAIQKRNSDAAENARASGRPRNKNSYGYRFVRLVPTGKVDHVAIDPVAAKVIREVARRILDDESGQITVNTEAARLNREGVLSPKDHRAVMYGRESEGTPWGSKMLKSILTSPAALGYLMHQNKPVLRPDGHPVQLADPLWDDAMRKALIKKTAPKRKPNRAPRGVRLLAGRAFCGTCDERLYVGVSQRGDGNELRYLCNGRSRGLPKCEHCKPAPSMAAAKLERIVEEKFLGNWGSTPLLRREFDPGTGYATRIAELEGDRERLERDRAAGLYDRPADEARYYENHKRMSAEIDDLSALPERPASVDWVPTGQRVADQWQAAADDAERREILATYGVKVILYPNDGTHGDRVVVHGFDEDAESDVRQAIADYEAEQAAIDDDADWATGAEERRR</sequence>
<gene>
    <name evidence="4" type="ORF">KGQ19_25955</name>
</gene>
<proteinExistence type="predicted"/>
<dbReference type="InterPro" id="IPR011109">
    <property type="entry name" value="DNA_bind_recombinase_dom"/>
</dbReference>
<dbReference type="InterPro" id="IPR036162">
    <property type="entry name" value="Resolvase-like_N_sf"/>
</dbReference>
<dbReference type="Pfam" id="PF07508">
    <property type="entry name" value="Recombinase"/>
    <property type="match status" value="1"/>
</dbReference>
<evidence type="ECO:0000256" key="1">
    <source>
        <dbReference type="ARBA" id="ARBA00023125"/>
    </source>
</evidence>
<dbReference type="InterPro" id="IPR050639">
    <property type="entry name" value="SSR_resolvase"/>
</dbReference>
<dbReference type="InterPro" id="IPR006119">
    <property type="entry name" value="Resolv_N"/>
</dbReference>
<dbReference type="Gene3D" id="3.90.1750.20">
    <property type="entry name" value="Putative Large Serine Recombinase, Chain B, Domain 2"/>
    <property type="match status" value="1"/>
</dbReference>
<evidence type="ECO:0000313" key="5">
    <source>
        <dbReference type="Proteomes" id="UP000730482"/>
    </source>
</evidence>
<evidence type="ECO:0000313" key="4">
    <source>
        <dbReference type="EMBL" id="MBS2550318.1"/>
    </source>
</evidence>
<dbReference type="RefSeq" id="WP_212012835.1">
    <property type="nucleotide sequence ID" value="NZ_JAAFYZ010000099.1"/>
</dbReference>
<feature type="domain" description="Recombinase" evidence="3">
    <location>
        <begin position="173"/>
        <end position="308"/>
    </location>
</feature>
<dbReference type="InterPro" id="IPR025827">
    <property type="entry name" value="Zn_ribbon_recom_dom"/>
</dbReference>
<dbReference type="PANTHER" id="PTHR30461:SF2">
    <property type="entry name" value="SERINE RECOMBINASE PINE-RELATED"/>
    <property type="match status" value="1"/>
</dbReference>
<dbReference type="Pfam" id="PF00239">
    <property type="entry name" value="Resolvase"/>
    <property type="match status" value="1"/>
</dbReference>
<keyword evidence="1" id="KW-0238">DNA-binding</keyword>
<accession>A0ABS5KW88</accession>
<dbReference type="PROSITE" id="PS51737">
    <property type="entry name" value="RECOMBINASE_DNA_BIND"/>
    <property type="match status" value="1"/>
</dbReference>
<name>A0ABS5KW88_9ACTN</name>
<evidence type="ECO:0000259" key="3">
    <source>
        <dbReference type="PROSITE" id="PS51737"/>
    </source>
</evidence>
<comment type="caution">
    <text evidence="4">The sequence shown here is derived from an EMBL/GenBank/DDBJ whole genome shotgun (WGS) entry which is preliminary data.</text>
</comment>
<dbReference type="SUPFAM" id="SSF53041">
    <property type="entry name" value="Resolvase-like"/>
    <property type="match status" value="1"/>
</dbReference>
<dbReference type="SMART" id="SM00857">
    <property type="entry name" value="Resolvase"/>
    <property type="match status" value="1"/>
</dbReference>
<protein>
    <submittedName>
        <fullName evidence="4">Recombinase family protein</fullName>
    </submittedName>
</protein>
<dbReference type="InterPro" id="IPR038109">
    <property type="entry name" value="DNA_bind_recomb_sf"/>
</dbReference>
<organism evidence="4 5">
    <name type="scientific">Catenulispora pinistramenti</name>
    <dbReference type="NCBI Taxonomy" id="2705254"/>
    <lineage>
        <taxon>Bacteria</taxon>
        <taxon>Bacillati</taxon>
        <taxon>Actinomycetota</taxon>
        <taxon>Actinomycetes</taxon>
        <taxon>Catenulisporales</taxon>
        <taxon>Catenulisporaceae</taxon>
        <taxon>Catenulispora</taxon>
    </lineage>
</organism>
<evidence type="ECO:0000256" key="2">
    <source>
        <dbReference type="ARBA" id="ARBA00023172"/>
    </source>
</evidence>
<reference evidence="4 5" key="1">
    <citation type="submission" date="2020-02" db="EMBL/GenBank/DDBJ databases">
        <title>Acidophilic actinobacteria isolated from forest soil.</title>
        <authorList>
            <person name="Golinska P."/>
        </authorList>
    </citation>
    <scope>NUCLEOTIDE SEQUENCE [LARGE SCALE GENOMIC DNA]</scope>
    <source>
        <strain evidence="4 5">NL8</strain>
    </source>
</reference>
<dbReference type="Gene3D" id="3.40.50.1390">
    <property type="entry name" value="Resolvase, N-terminal catalytic domain"/>
    <property type="match status" value="1"/>
</dbReference>
<dbReference type="EMBL" id="JAAFYZ010000099">
    <property type="protein sequence ID" value="MBS2550318.1"/>
    <property type="molecule type" value="Genomic_DNA"/>
</dbReference>
<keyword evidence="5" id="KW-1185">Reference proteome</keyword>